<evidence type="ECO:0000256" key="1">
    <source>
        <dbReference type="PROSITE-ProRule" id="PRU00169"/>
    </source>
</evidence>
<sequence>MTTIRALVAEDEPILAFTLVQTLARLWPELQVGGVLDNGVSAVQEALAQRPDVLFLDIRMPGKSGLEAAQELAEDWPADVPFPLVVFVTAYDDYALAAFEQAAADYVLKPVSDTRLAKTVDRLKARLQKNAERNSELERIVGQLRALVPAAPASGEKLSIVRAAVGNQIRMIPVADVHYFEAADKYVNIVTADSESLIRTSLRELLPQLDPNQFWQIHRGTVVNVHCVQAAVRDDSGKLALRLRGRSENLAVSRVFAHLFKQM</sequence>
<dbReference type="Gene3D" id="3.40.50.2300">
    <property type="match status" value="1"/>
</dbReference>
<feature type="modified residue" description="4-aspartylphosphate" evidence="1">
    <location>
        <position position="57"/>
    </location>
</feature>
<protein>
    <submittedName>
        <fullName evidence="4">LytR family transcriptional regulator</fullName>
    </submittedName>
</protein>
<dbReference type="OrthoDB" id="236568at2"/>
<gene>
    <name evidence="4" type="ORF">TSA66_15045</name>
</gene>
<dbReference type="InterPro" id="IPR001789">
    <property type="entry name" value="Sig_transdc_resp-reg_receiver"/>
</dbReference>
<name>A0A0C2BKQ4_9BURK</name>
<dbReference type="Pfam" id="PF00072">
    <property type="entry name" value="Response_reg"/>
    <property type="match status" value="1"/>
</dbReference>
<dbReference type="PROSITE" id="PS50110">
    <property type="entry name" value="RESPONSE_REGULATORY"/>
    <property type="match status" value="1"/>
</dbReference>
<reference evidence="4 5" key="1">
    <citation type="submission" date="2014-12" db="EMBL/GenBank/DDBJ databases">
        <title>Denitrispirillum autotrophicum gen. nov., sp. nov., Denitrifying, Facultatively Autotrophic Bacteria Isolated from Rice Paddy Soil.</title>
        <authorList>
            <person name="Ishii S."/>
            <person name="Ashida N."/>
            <person name="Ohno H."/>
            <person name="Otsuka S."/>
            <person name="Yokota A."/>
            <person name="Senoo K."/>
        </authorList>
    </citation>
    <scope>NUCLEOTIDE SEQUENCE [LARGE SCALE GENOMIC DNA]</scope>
    <source>
        <strain evidence="4 5">TSA66</strain>
    </source>
</reference>
<accession>A0A0C2BKQ4</accession>
<dbReference type="Pfam" id="PF04397">
    <property type="entry name" value="LytTR"/>
    <property type="match status" value="1"/>
</dbReference>
<evidence type="ECO:0000259" key="3">
    <source>
        <dbReference type="PROSITE" id="PS50930"/>
    </source>
</evidence>
<dbReference type="InterPro" id="IPR007492">
    <property type="entry name" value="LytTR_DNA-bd_dom"/>
</dbReference>
<dbReference type="PANTHER" id="PTHR37299">
    <property type="entry name" value="TRANSCRIPTIONAL REGULATOR-RELATED"/>
    <property type="match status" value="1"/>
</dbReference>
<feature type="domain" description="Response regulatory" evidence="2">
    <location>
        <begin position="5"/>
        <end position="124"/>
    </location>
</feature>
<dbReference type="AlphaFoldDB" id="A0A0C2BKQ4"/>
<organism evidence="4 5">
    <name type="scientific">Noviherbaspirillum autotrophicum</name>
    <dbReference type="NCBI Taxonomy" id="709839"/>
    <lineage>
        <taxon>Bacteria</taxon>
        <taxon>Pseudomonadati</taxon>
        <taxon>Pseudomonadota</taxon>
        <taxon>Betaproteobacteria</taxon>
        <taxon>Burkholderiales</taxon>
        <taxon>Oxalobacteraceae</taxon>
        <taxon>Noviherbaspirillum</taxon>
    </lineage>
</organism>
<dbReference type="EMBL" id="JWJG01000028">
    <property type="protein sequence ID" value="KIF81815.1"/>
    <property type="molecule type" value="Genomic_DNA"/>
</dbReference>
<dbReference type="GO" id="GO:0000156">
    <property type="term" value="F:phosphorelay response regulator activity"/>
    <property type="evidence" value="ECO:0007669"/>
    <property type="project" value="InterPro"/>
</dbReference>
<dbReference type="SMART" id="SM00850">
    <property type="entry name" value="LytTR"/>
    <property type="match status" value="1"/>
</dbReference>
<dbReference type="SUPFAM" id="SSF52172">
    <property type="entry name" value="CheY-like"/>
    <property type="match status" value="1"/>
</dbReference>
<dbReference type="STRING" id="709839.TSA66_15045"/>
<dbReference type="Proteomes" id="UP000031572">
    <property type="component" value="Unassembled WGS sequence"/>
</dbReference>
<dbReference type="GO" id="GO:0003677">
    <property type="term" value="F:DNA binding"/>
    <property type="evidence" value="ECO:0007669"/>
    <property type="project" value="InterPro"/>
</dbReference>
<dbReference type="Gene3D" id="2.40.50.1020">
    <property type="entry name" value="LytTr DNA-binding domain"/>
    <property type="match status" value="1"/>
</dbReference>
<dbReference type="InterPro" id="IPR011006">
    <property type="entry name" value="CheY-like_superfamily"/>
</dbReference>
<proteinExistence type="predicted"/>
<dbReference type="InterPro" id="IPR046947">
    <property type="entry name" value="LytR-like"/>
</dbReference>
<feature type="domain" description="HTH LytTR-type" evidence="3">
    <location>
        <begin position="165"/>
        <end position="263"/>
    </location>
</feature>
<dbReference type="PANTHER" id="PTHR37299:SF1">
    <property type="entry name" value="STAGE 0 SPORULATION PROTEIN A HOMOLOG"/>
    <property type="match status" value="1"/>
</dbReference>
<dbReference type="SMART" id="SM00448">
    <property type="entry name" value="REC"/>
    <property type="match status" value="1"/>
</dbReference>
<evidence type="ECO:0000259" key="2">
    <source>
        <dbReference type="PROSITE" id="PS50110"/>
    </source>
</evidence>
<keyword evidence="5" id="KW-1185">Reference proteome</keyword>
<evidence type="ECO:0000313" key="4">
    <source>
        <dbReference type="EMBL" id="KIF81815.1"/>
    </source>
</evidence>
<comment type="caution">
    <text evidence="4">The sequence shown here is derived from an EMBL/GenBank/DDBJ whole genome shotgun (WGS) entry which is preliminary data.</text>
</comment>
<dbReference type="PROSITE" id="PS50930">
    <property type="entry name" value="HTH_LYTTR"/>
    <property type="match status" value="1"/>
</dbReference>
<keyword evidence="1" id="KW-0597">Phosphoprotein</keyword>
<evidence type="ECO:0000313" key="5">
    <source>
        <dbReference type="Proteomes" id="UP000031572"/>
    </source>
</evidence>
<dbReference type="RefSeq" id="WP_040040568.1">
    <property type="nucleotide sequence ID" value="NZ_JWJG01000028.1"/>
</dbReference>